<dbReference type="PANTHER" id="PTHR37018:SF1">
    <property type="entry name" value="CULTURE SPECIFIC PROTEIN, PUTATIVE (AFU_ORTHOLOGUE AFUA_2G00130)-RELATED"/>
    <property type="match status" value="1"/>
</dbReference>
<evidence type="ECO:0000313" key="2">
    <source>
        <dbReference type="EMBL" id="KAK4143590.1"/>
    </source>
</evidence>
<dbReference type="Proteomes" id="UP001302676">
    <property type="component" value="Unassembled WGS sequence"/>
</dbReference>
<evidence type="ECO:0000313" key="3">
    <source>
        <dbReference type="Proteomes" id="UP001302676"/>
    </source>
</evidence>
<evidence type="ECO:0008006" key="4">
    <source>
        <dbReference type="Google" id="ProtNLM"/>
    </source>
</evidence>
<reference evidence="2" key="2">
    <citation type="submission" date="2023-05" db="EMBL/GenBank/DDBJ databases">
        <authorList>
            <consortium name="Lawrence Berkeley National Laboratory"/>
            <person name="Steindorff A."/>
            <person name="Hensen N."/>
            <person name="Bonometti L."/>
            <person name="Westerberg I."/>
            <person name="Brannstrom I.O."/>
            <person name="Guillou S."/>
            <person name="Cros-Aarteil S."/>
            <person name="Calhoun S."/>
            <person name="Haridas S."/>
            <person name="Kuo A."/>
            <person name="Mondo S."/>
            <person name="Pangilinan J."/>
            <person name="Riley R."/>
            <person name="Labutti K."/>
            <person name="Andreopoulos B."/>
            <person name="Lipzen A."/>
            <person name="Chen C."/>
            <person name="Yanf M."/>
            <person name="Daum C."/>
            <person name="Ng V."/>
            <person name="Clum A."/>
            <person name="Ohm R."/>
            <person name="Martin F."/>
            <person name="Silar P."/>
            <person name="Natvig D."/>
            <person name="Lalanne C."/>
            <person name="Gautier V."/>
            <person name="Ament-Velasquez S.L."/>
            <person name="Kruys A."/>
            <person name="Hutchinson M.I."/>
            <person name="Powell A.J."/>
            <person name="Barry K."/>
            <person name="Miller A.N."/>
            <person name="Grigoriev I.V."/>
            <person name="Debuchy R."/>
            <person name="Gladieux P."/>
            <person name="Thoren M.H."/>
            <person name="Johannesson H."/>
        </authorList>
    </citation>
    <scope>NUCLEOTIDE SEQUENCE</scope>
    <source>
        <strain evidence="2">CBS 141.50</strain>
    </source>
</reference>
<organism evidence="2 3">
    <name type="scientific">Dichotomopilus funicola</name>
    <dbReference type="NCBI Taxonomy" id="1934379"/>
    <lineage>
        <taxon>Eukaryota</taxon>
        <taxon>Fungi</taxon>
        <taxon>Dikarya</taxon>
        <taxon>Ascomycota</taxon>
        <taxon>Pezizomycotina</taxon>
        <taxon>Sordariomycetes</taxon>
        <taxon>Sordariomycetidae</taxon>
        <taxon>Sordariales</taxon>
        <taxon>Chaetomiaceae</taxon>
        <taxon>Dichotomopilus</taxon>
    </lineage>
</organism>
<dbReference type="PANTHER" id="PTHR37018">
    <property type="entry name" value="CULTURE SPECIFIC PROTEIN, PUTATIVE (AFU_ORTHOLOGUE AFUA_2G00130)-RELATED"/>
    <property type="match status" value="1"/>
</dbReference>
<proteinExistence type="predicted"/>
<keyword evidence="3" id="KW-1185">Reference proteome</keyword>
<dbReference type="InterPro" id="IPR053269">
    <property type="entry name" value="Asp-Met_ligase"/>
</dbReference>
<protein>
    <recommendedName>
        <fullName evidence="4">ATP-grasp domain-containing protein</fullName>
    </recommendedName>
</protein>
<dbReference type="SUPFAM" id="SSF56059">
    <property type="entry name" value="Glutathione synthetase ATP-binding domain-like"/>
    <property type="match status" value="1"/>
</dbReference>
<accession>A0AAN6V2M6</accession>
<reference evidence="2" key="1">
    <citation type="journal article" date="2023" name="Mol. Phylogenet. Evol.">
        <title>Genome-scale phylogeny and comparative genomics of the fungal order Sordariales.</title>
        <authorList>
            <person name="Hensen N."/>
            <person name="Bonometti L."/>
            <person name="Westerberg I."/>
            <person name="Brannstrom I.O."/>
            <person name="Guillou S."/>
            <person name="Cros-Aarteil S."/>
            <person name="Calhoun S."/>
            <person name="Haridas S."/>
            <person name="Kuo A."/>
            <person name="Mondo S."/>
            <person name="Pangilinan J."/>
            <person name="Riley R."/>
            <person name="LaButti K."/>
            <person name="Andreopoulos B."/>
            <person name="Lipzen A."/>
            <person name="Chen C."/>
            <person name="Yan M."/>
            <person name="Daum C."/>
            <person name="Ng V."/>
            <person name="Clum A."/>
            <person name="Steindorff A."/>
            <person name="Ohm R.A."/>
            <person name="Martin F."/>
            <person name="Silar P."/>
            <person name="Natvig D.O."/>
            <person name="Lalanne C."/>
            <person name="Gautier V."/>
            <person name="Ament-Velasquez S.L."/>
            <person name="Kruys A."/>
            <person name="Hutchinson M.I."/>
            <person name="Powell A.J."/>
            <person name="Barry K."/>
            <person name="Miller A.N."/>
            <person name="Grigoriev I.V."/>
            <person name="Debuchy R."/>
            <person name="Gladieux P."/>
            <person name="Hiltunen Thoren M."/>
            <person name="Johannesson H."/>
        </authorList>
    </citation>
    <scope>NUCLEOTIDE SEQUENCE</scope>
    <source>
        <strain evidence="2">CBS 141.50</strain>
    </source>
</reference>
<evidence type="ECO:0000256" key="1">
    <source>
        <dbReference type="SAM" id="MobiDB-lite"/>
    </source>
</evidence>
<sequence>MALPVVKLDATLSDLYREACPQNARTRLGMAFCGISSAVGLTRDVPRNTKFIYQDQTFVKGSHQELSNDNISLTRSLAKKCLSHISQRDSFLAGNAPVIFFNLGRSSEDIEHDRRDAEATFSALDPSQRPELIFCAGPASIPLKEHAIDRLQYKVILDGLEQHPLTHSLEAHFILNSKGALARSGIPTPKCQFVETEAPPPPAQDCCLPCQELDNDKSLTAAIPLACEGPRGCWLSAQIGRILDAVRARPIPFVVKTQQGYGGAGTWLIRTEVQKAQLLLELGGDPRGDGARTEEGRNVGQAIGGGLLHRLLPLLTSENAHLSPTAILLTELIEDPVNDYGLTFLVTSTGEARFLAASEQILTTPTRASTNRLNSRTSSSSSLSSNNTNGTSTDTASDSESTTSEATTDTTITTISGSVWTGSTISYSRQDALRKRLTPLMERIAAWVASHGYAGPVGADVLEASNRGDGGEEFFVVDLNVRTTGSMSLPLMRGHFTSRGLMCASTFSLASAIGRKEFIQKWRELFEAGRMVILSWFEDSEDGEGGVVSSIGDVALGAEDEKALEETMMKVKAGTEDVTL</sequence>
<feature type="region of interest" description="Disordered" evidence="1">
    <location>
        <begin position="366"/>
        <end position="410"/>
    </location>
</feature>
<dbReference type="RefSeq" id="XP_062636961.1">
    <property type="nucleotide sequence ID" value="XM_062780777.1"/>
</dbReference>
<gene>
    <name evidence="2" type="ORF">C8A04DRAFT_28785</name>
</gene>
<comment type="caution">
    <text evidence="2">The sequence shown here is derived from an EMBL/GenBank/DDBJ whole genome shotgun (WGS) entry which is preliminary data.</text>
</comment>
<dbReference type="EMBL" id="MU853585">
    <property type="protein sequence ID" value="KAK4143590.1"/>
    <property type="molecule type" value="Genomic_DNA"/>
</dbReference>
<name>A0AAN6V2M6_9PEZI</name>
<dbReference type="AlphaFoldDB" id="A0AAN6V2M6"/>
<dbReference type="GeneID" id="87817390"/>